<keyword evidence="5" id="KW-0862">Zinc</keyword>
<dbReference type="PANTHER" id="PTHR23044">
    <property type="entry name" value="3'-5' EXONUCLEASE ERI1-RELATED"/>
    <property type="match status" value="1"/>
</dbReference>
<dbReference type="GO" id="GO:0003676">
    <property type="term" value="F:nucleic acid binding"/>
    <property type="evidence" value="ECO:0007669"/>
    <property type="project" value="InterPro"/>
</dbReference>
<keyword evidence="1" id="KW-0540">Nuclease</keyword>
<dbReference type="GO" id="GO:0000175">
    <property type="term" value="F:3'-5'-RNA exonuclease activity"/>
    <property type="evidence" value="ECO:0007669"/>
    <property type="project" value="InterPro"/>
</dbReference>
<evidence type="ECO:0000256" key="7">
    <source>
        <dbReference type="PROSITE-ProRule" id="PRU01343"/>
    </source>
</evidence>
<dbReference type="InterPro" id="IPR012337">
    <property type="entry name" value="RNaseH-like_sf"/>
</dbReference>
<keyword evidence="4" id="KW-0378">Hydrolase</keyword>
<dbReference type="CDD" id="cd06133">
    <property type="entry name" value="ERI-1_3'hExo_like"/>
    <property type="match status" value="1"/>
</dbReference>
<evidence type="ECO:0000256" key="4">
    <source>
        <dbReference type="ARBA" id="ARBA00022801"/>
    </source>
</evidence>
<evidence type="ECO:0000256" key="5">
    <source>
        <dbReference type="ARBA" id="ARBA00022833"/>
    </source>
</evidence>
<protein>
    <recommendedName>
        <fullName evidence="9">GRF-type domain-containing protein</fullName>
    </recommendedName>
</protein>
<keyword evidence="3 7" id="KW-0863">Zinc-finger</keyword>
<evidence type="ECO:0000313" key="10">
    <source>
        <dbReference type="EnsemblMetazoa" id="BGLB001856-PC"/>
    </source>
</evidence>
<evidence type="ECO:0000256" key="2">
    <source>
        <dbReference type="ARBA" id="ARBA00022723"/>
    </source>
</evidence>
<dbReference type="VEuPathDB" id="VectorBase:BGLAX_032708"/>
<dbReference type="InterPro" id="IPR051274">
    <property type="entry name" value="3-5_Exoribonuclease"/>
</dbReference>
<evidence type="ECO:0000256" key="1">
    <source>
        <dbReference type="ARBA" id="ARBA00022722"/>
    </source>
</evidence>
<dbReference type="InterPro" id="IPR010666">
    <property type="entry name" value="Znf_GRF"/>
</dbReference>
<dbReference type="STRING" id="6526.A0A2C9JFR5"/>
<organism evidence="10 11">
    <name type="scientific">Biomphalaria glabrata</name>
    <name type="common">Bloodfluke planorb</name>
    <name type="synonym">Freshwater snail</name>
    <dbReference type="NCBI Taxonomy" id="6526"/>
    <lineage>
        <taxon>Eukaryota</taxon>
        <taxon>Metazoa</taxon>
        <taxon>Spiralia</taxon>
        <taxon>Lophotrochozoa</taxon>
        <taxon>Mollusca</taxon>
        <taxon>Gastropoda</taxon>
        <taxon>Heterobranchia</taxon>
        <taxon>Euthyneura</taxon>
        <taxon>Panpulmonata</taxon>
        <taxon>Hygrophila</taxon>
        <taxon>Lymnaeoidea</taxon>
        <taxon>Planorbidae</taxon>
        <taxon>Biomphalaria</taxon>
    </lineage>
</organism>
<dbReference type="InterPro" id="IPR013520">
    <property type="entry name" value="Ribonucl_H"/>
</dbReference>
<dbReference type="PANTHER" id="PTHR23044:SF61">
    <property type="entry name" value="3'-5' EXORIBONUCLEASE 1-RELATED"/>
    <property type="match status" value="1"/>
</dbReference>
<evidence type="ECO:0000256" key="8">
    <source>
        <dbReference type="SAM" id="MobiDB-lite"/>
    </source>
</evidence>
<keyword evidence="2" id="KW-0479">Metal-binding</keyword>
<dbReference type="SMART" id="SM00479">
    <property type="entry name" value="EXOIII"/>
    <property type="match status" value="1"/>
</dbReference>
<evidence type="ECO:0000256" key="3">
    <source>
        <dbReference type="ARBA" id="ARBA00022771"/>
    </source>
</evidence>
<name>A0A2C9JFR5_BIOGL</name>
<sequence>MYDGSVHVRCRELGLLRKRPLEESPSRIFKKQQLSNSQIFSYLIVIDFESTCWENDKYSPQEIIEFPAVLLNTKTGQIESEFHYYLQPTERPVLSEFCKQLTGIKQELVDNGIPLYNCLRKFTGWLNKLNEDKGVICADDNPNPEGATVAAFLTWSDWDLGVCLLYEAKRKQIMKPSVLNRWIDLRKTYKDFYSRKPDGLSGALKDLGILFDGREHSGLDDARNTAKLAWRMICDGCIMNITKVIKMNNVSTSLQTKPACSNVPKTHFQGANVPFPIALDNDQATNVKLSKDHDHHHQTMSECIVIPQPNDLYLSKRTVLTNLTYANTSKYSMTSPSKEFCQMKKKMLTDSTNIINSTKSSNKAVYLSNTSTKKTEAVKINQFQSKLPVLKPDLNVQKAKIQTMDTSVKTPQCFHSSDSRMSTSKTKDSLTSHLANSHSLERNNSSMHHLEDHSTPTGVLKLQTCANPRQIFNHTFHQSSSFTAIKSKSNNVSLSDFKTPTSIRKSVTVQSAFKRPMSICTSDMKRTPPLCSCGRRSKRRLVQNQGPNQGRWFFTCSISSFQDKAKSGCKFFQWEIPLL</sequence>
<proteinExistence type="predicted"/>
<dbReference type="PROSITE" id="PS51999">
    <property type="entry name" value="ZF_GRF"/>
    <property type="match status" value="1"/>
</dbReference>
<dbReference type="Pfam" id="PF00929">
    <property type="entry name" value="RNase_T"/>
    <property type="match status" value="1"/>
</dbReference>
<dbReference type="SUPFAM" id="SSF53098">
    <property type="entry name" value="Ribonuclease H-like"/>
    <property type="match status" value="1"/>
</dbReference>
<feature type="region of interest" description="Disordered" evidence="8">
    <location>
        <begin position="410"/>
        <end position="433"/>
    </location>
</feature>
<dbReference type="GO" id="GO:0008270">
    <property type="term" value="F:zinc ion binding"/>
    <property type="evidence" value="ECO:0007669"/>
    <property type="project" value="UniProtKB-KW"/>
</dbReference>
<feature type="compositionally biased region" description="Polar residues" evidence="8">
    <location>
        <begin position="410"/>
        <end position="424"/>
    </location>
</feature>
<dbReference type="InterPro" id="IPR036397">
    <property type="entry name" value="RNaseH_sf"/>
</dbReference>
<dbReference type="Gene3D" id="3.30.420.10">
    <property type="entry name" value="Ribonuclease H-like superfamily/Ribonuclease H"/>
    <property type="match status" value="1"/>
</dbReference>
<dbReference type="OrthoDB" id="448399at2759"/>
<dbReference type="Proteomes" id="UP000076420">
    <property type="component" value="Unassembled WGS sequence"/>
</dbReference>
<gene>
    <name evidence="10" type="primary">106079091</name>
</gene>
<reference evidence="10" key="1">
    <citation type="submission" date="2020-05" db="UniProtKB">
        <authorList>
            <consortium name="EnsemblMetazoa"/>
        </authorList>
    </citation>
    <scope>IDENTIFICATION</scope>
    <source>
        <strain evidence="10">BB02</strain>
    </source>
</reference>
<accession>A0A2C9JFR5</accession>
<evidence type="ECO:0000259" key="9">
    <source>
        <dbReference type="PROSITE" id="PS51999"/>
    </source>
</evidence>
<evidence type="ECO:0000313" key="11">
    <source>
        <dbReference type="Proteomes" id="UP000076420"/>
    </source>
</evidence>
<dbReference type="Pfam" id="PF06839">
    <property type="entry name" value="Zn_ribbon_GRF"/>
    <property type="match status" value="1"/>
</dbReference>
<dbReference type="KEGG" id="bgt:106079091"/>
<dbReference type="VEuPathDB" id="VectorBase:BGLB001856"/>
<dbReference type="InterPro" id="IPR047201">
    <property type="entry name" value="ERI-1_3'hExo-like"/>
</dbReference>
<evidence type="ECO:0000256" key="6">
    <source>
        <dbReference type="ARBA" id="ARBA00022839"/>
    </source>
</evidence>
<dbReference type="EnsemblMetazoa" id="BGLB001856-RC">
    <property type="protein sequence ID" value="BGLB001856-PC"/>
    <property type="gene ID" value="BGLB001856"/>
</dbReference>
<feature type="domain" description="GRF-type" evidence="9">
    <location>
        <begin position="531"/>
        <end position="578"/>
    </location>
</feature>
<keyword evidence="6" id="KW-0269">Exonuclease</keyword>
<dbReference type="AlphaFoldDB" id="A0A2C9JFR5"/>